<evidence type="ECO:0000313" key="2">
    <source>
        <dbReference type="EMBL" id="UYV77248.1"/>
    </source>
</evidence>
<reference evidence="2 3" key="1">
    <citation type="submission" date="2022-01" db="EMBL/GenBank/DDBJ databases">
        <title>A chromosomal length assembly of Cordylochernes scorpioides.</title>
        <authorList>
            <person name="Zeh D."/>
            <person name="Zeh J."/>
        </authorList>
    </citation>
    <scope>NUCLEOTIDE SEQUENCE [LARGE SCALE GENOMIC DNA]</scope>
    <source>
        <strain evidence="2">IN4F17</strain>
        <tissue evidence="2">Whole Body</tissue>
    </source>
</reference>
<dbReference type="Pfam" id="PF23055">
    <property type="entry name" value="DUF7041"/>
    <property type="match status" value="1"/>
</dbReference>
<evidence type="ECO:0000259" key="1">
    <source>
        <dbReference type="Pfam" id="PF23055"/>
    </source>
</evidence>
<accession>A0ABY6LBE4</accession>
<keyword evidence="3" id="KW-1185">Reference proteome</keyword>
<name>A0ABY6LBE4_9ARAC</name>
<dbReference type="Proteomes" id="UP001235939">
    <property type="component" value="Chromosome 15"/>
</dbReference>
<protein>
    <recommendedName>
        <fullName evidence="1">DUF7041 domain-containing protein</fullName>
    </recommendedName>
</protein>
<dbReference type="EMBL" id="CP092877">
    <property type="protein sequence ID" value="UYV77248.1"/>
    <property type="molecule type" value="Genomic_DNA"/>
</dbReference>
<dbReference type="PANTHER" id="PTHR33327">
    <property type="entry name" value="ENDONUCLEASE"/>
    <property type="match status" value="1"/>
</dbReference>
<feature type="domain" description="DUF7041" evidence="1">
    <location>
        <begin position="177"/>
        <end position="258"/>
    </location>
</feature>
<gene>
    <name evidence="2" type="ORF">LAZ67_15000228</name>
</gene>
<proteinExistence type="predicted"/>
<evidence type="ECO:0000313" key="3">
    <source>
        <dbReference type="Proteomes" id="UP001235939"/>
    </source>
</evidence>
<dbReference type="PANTHER" id="PTHR33327:SF3">
    <property type="entry name" value="RNA-DIRECTED DNA POLYMERASE"/>
    <property type="match status" value="1"/>
</dbReference>
<dbReference type="InterPro" id="IPR055469">
    <property type="entry name" value="DUF7041"/>
</dbReference>
<sequence>MDKLPTIEKAKMERKRVKPLYKYSKFISDGALNYVHSFEVVLPIPKTNGVSLHVQDIEMFRAITSGKLEQPLLPFPSFWQLTDPIAEKRRLFNRYPFINPIFDFIVIGKVLRAAGVNTSLRMRVGRHPELSSGWLLPTHLIWQHCSAPECKTQLRNIRKGPTSTAPSQISRLAFRAPPFWPNNVELWISQLEAAFGLAEISRDETKFQATVTSLDQPTLTYVADIVTAPPPSGKYDALKAGLLQRLGQSKQTKILQVLDGRPMGDQKPSTVLAAMQHQAGRNFSDTALKMLWTRRLPQDIRAARSIL</sequence>
<organism evidence="2 3">
    <name type="scientific">Cordylochernes scorpioides</name>
    <dbReference type="NCBI Taxonomy" id="51811"/>
    <lineage>
        <taxon>Eukaryota</taxon>
        <taxon>Metazoa</taxon>
        <taxon>Ecdysozoa</taxon>
        <taxon>Arthropoda</taxon>
        <taxon>Chelicerata</taxon>
        <taxon>Arachnida</taxon>
        <taxon>Pseudoscorpiones</taxon>
        <taxon>Cheliferoidea</taxon>
        <taxon>Chernetidae</taxon>
        <taxon>Cordylochernes</taxon>
    </lineage>
</organism>